<dbReference type="AlphaFoldDB" id="A0A9Q5G6C4"/>
<protein>
    <recommendedName>
        <fullName evidence="1">S-layer protein C-terminal domain-containing protein</fullName>
    </recommendedName>
</protein>
<feature type="domain" description="S-layer protein C-terminal" evidence="1">
    <location>
        <begin position="40"/>
        <end position="77"/>
    </location>
</feature>
<proteinExistence type="predicted"/>
<sequence>MKLKQKIVLTSVAALMGVTSVIGVIQPVQTAYAATSEEQISQKNKLKLNHNAYVYNQKGRHSKKLLRKRALIKYQGKIRQDDFADNLYFYQNYSNAHRYQLTTTKIKGTEYFKIGKNQYVKAANVDAIDGNKLLFSQTTVTVKSKAPQLFRASKNRALTTGKFYKKGQKLVVDQLGGMDVLANSFPNAYHIKGTDYYIWAKDVTARQNMDSINYDVRNTTVVEIKKDNNRAPLYSFNGKVITPKDFAWTSLVPLKANGAIYLWNEQKNKAELYYHLTNRYQQMANLKTSPSFPEVIKINTVNVGDAFIKASDVNYVDGKFLKPINSASQAEDNAKIAMSESEELDLKDLINKQSTIHTTAKYKLSSFYKRYNYDQAIDEAKSILSKGSVSTSQAQYLIWNIKITEDELDGAKVKVDNLKKLTQDERLAIELLVSNVYSKETDTESLYGQVTMSEADESVFELSIENERDHNKVISTKMMKTSDFAEER</sequence>
<dbReference type="Pfam" id="PF03217">
    <property type="entry name" value="SlpA"/>
    <property type="match status" value="2"/>
</dbReference>
<name>A0A9Q5G6C4_LACHE</name>
<comment type="caution">
    <text evidence="2">The sequence shown here is derived from an EMBL/GenBank/DDBJ whole genome shotgun (WGS) entry which is preliminary data.</text>
</comment>
<evidence type="ECO:0000259" key="1">
    <source>
        <dbReference type="Pfam" id="PF03217"/>
    </source>
</evidence>
<organism evidence="2 3">
    <name type="scientific">Lactobacillus helveticus</name>
    <name type="common">Lactobacillus suntoryeus</name>
    <dbReference type="NCBI Taxonomy" id="1587"/>
    <lineage>
        <taxon>Bacteria</taxon>
        <taxon>Bacillati</taxon>
        <taxon>Bacillota</taxon>
        <taxon>Bacilli</taxon>
        <taxon>Lactobacillales</taxon>
        <taxon>Lactobacillaceae</taxon>
        <taxon>Lactobacillus</taxon>
    </lineage>
</organism>
<dbReference type="InterPro" id="IPR024968">
    <property type="entry name" value="SlpA_C_lactobacillus"/>
</dbReference>
<feature type="domain" description="S-layer protein C-terminal" evidence="1">
    <location>
        <begin position="101"/>
        <end position="123"/>
    </location>
</feature>
<dbReference type="InterPro" id="IPR009063">
    <property type="entry name" value="Ig/albumin-bd_sf"/>
</dbReference>
<dbReference type="Gene3D" id="1.20.120.1850">
    <property type="entry name" value="Ebh helix bundles repeating unit (S and A modules)"/>
    <property type="match status" value="1"/>
</dbReference>
<gene>
    <name evidence="2" type="ORF">IMAU50013_01334</name>
</gene>
<dbReference type="RefSeq" id="WP_014563571.1">
    <property type="nucleotide sequence ID" value="NZ_CP012381.1"/>
</dbReference>
<dbReference type="Proteomes" id="UP000601587">
    <property type="component" value="Unassembled WGS sequence"/>
</dbReference>
<accession>A0A9Q5G6C4</accession>
<evidence type="ECO:0000313" key="2">
    <source>
        <dbReference type="EMBL" id="NRN91789.1"/>
    </source>
</evidence>
<dbReference type="SUPFAM" id="SSF46997">
    <property type="entry name" value="Bacterial immunoglobulin/albumin-binding domains"/>
    <property type="match status" value="1"/>
</dbReference>
<reference evidence="2" key="1">
    <citation type="submission" date="2019-09" db="EMBL/GenBank/DDBJ databases">
        <title>Comparative genomic analysis of Lactobacillus helveticus.</title>
        <authorList>
            <person name="Zhang H."/>
            <person name="Chen Y."/>
            <person name="Zhong Z."/>
        </authorList>
    </citation>
    <scope>NUCLEOTIDE SEQUENCE</scope>
    <source>
        <strain evidence="2">IMAU50013</strain>
    </source>
</reference>
<dbReference type="EMBL" id="WCGB01000026">
    <property type="protein sequence ID" value="NRN91789.1"/>
    <property type="molecule type" value="Genomic_DNA"/>
</dbReference>
<evidence type="ECO:0000313" key="3">
    <source>
        <dbReference type="Proteomes" id="UP000601587"/>
    </source>
</evidence>